<dbReference type="GO" id="GO:0016491">
    <property type="term" value="F:oxidoreductase activity"/>
    <property type="evidence" value="ECO:0007669"/>
    <property type="project" value="UniProtKB-KW"/>
</dbReference>
<dbReference type="Proteomes" id="UP000800094">
    <property type="component" value="Unassembled WGS sequence"/>
</dbReference>
<feature type="domain" description="FAD-binding" evidence="5">
    <location>
        <begin position="8"/>
        <end position="337"/>
    </location>
</feature>
<dbReference type="InterPro" id="IPR002938">
    <property type="entry name" value="FAD-bd"/>
</dbReference>
<dbReference type="PANTHER" id="PTHR46865:SF2">
    <property type="entry name" value="MONOOXYGENASE"/>
    <property type="match status" value="1"/>
</dbReference>
<organism evidence="6 7">
    <name type="scientific">Trematosphaeria pertusa</name>
    <dbReference type="NCBI Taxonomy" id="390896"/>
    <lineage>
        <taxon>Eukaryota</taxon>
        <taxon>Fungi</taxon>
        <taxon>Dikarya</taxon>
        <taxon>Ascomycota</taxon>
        <taxon>Pezizomycotina</taxon>
        <taxon>Dothideomycetes</taxon>
        <taxon>Pleosporomycetidae</taxon>
        <taxon>Pleosporales</taxon>
        <taxon>Massarineae</taxon>
        <taxon>Trematosphaeriaceae</taxon>
        <taxon>Trematosphaeria</taxon>
    </lineage>
</organism>
<dbReference type="EMBL" id="ML987206">
    <property type="protein sequence ID" value="KAF2243067.1"/>
    <property type="molecule type" value="Genomic_DNA"/>
</dbReference>
<evidence type="ECO:0000313" key="6">
    <source>
        <dbReference type="EMBL" id="KAF2243067.1"/>
    </source>
</evidence>
<accession>A0A6A6HYG6</accession>
<dbReference type="OrthoDB" id="655030at2759"/>
<evidence type="ECO:0000256" key="2">
    <source>
        <dbReference type="ARBA" id="ARBA00022827"/>
    </source>
</evidence>
<dbReference type="InterPro" id="IPR051704">
    <property type="entry name" value="FAD_aromatic-hydroxylase"/>
</dbReference>
<keyword evidence="4" id="KW-0472">Membrane</keyword>
<reference evidence="6" key="1">
    <citation type="journal article" date="2020" name="Stud. Mycol.">
        <title>101 Dothideomycetes genomes: a test case for predicting lifestyles and emergence of pathogens.</title>
        <authorList>
            <person name="Haridas S."/>
            <person name="Albert R."/>
            <person name="Binder M."/>
            <person name="Bloem J."/>
            <person name="Labutti K."/>
            <person name="Salamov A."/>
            <person name="Andreopoulos B."/>
            <person name="Baker S."/>
            <person name="Barry K."/>
            <person name="Bills G."/>
            <person name="Bluhm B."/>
            <person name="Cannon C."/>
            <person name="Castanera R."/>
            <person name="Culley D."/>
            <person name="Daum C."/>
            <person name="Ezra D."/>
            <person name="Gonzalez J."/>
            <person name="Henrissat B."/>
            <person name="Kuo A."/>
            <person name="Liang C."/>
            <person name="Lipzen A."/>
            <person name="Lutzoni F."/>
            <person name="Magnuson J."/>
            <person name="Mondo S."/>
            <person name="Nolan M."/>
            <person name="Ohm R."/>
            <person name="Pangilinan J."/>
            <person name="Park H.-J."/>
            <person name="Ramirez L."/>
            <person name="Alfaro M."/>
            <person name="Sun H."/>
            <person name="Tritt A."/>
            <person name="Yoshinaga Y."/>
            <person name="Zwiers L.-H."/>
            <person name="Turgeon B."/>
            <person name="Goodwin S."/>
            <person name="Spatafora J."/>
            <person name="Crous P."/>
            <person name="Grigoriev I."/>
        </authorList>
    </citation>
    <scope>NUCLEOTIDE SEQUENCE</scope>
    <source>
        <strain evidence="6">CBS 122368</strain>
    </source>
</reference>
<dbReference type="Gene3D" id="3.50.50.60">
    <property type="entry name" value="FAD/NAD(P)-binding domain"/>
    <property type="match status" value="1"/>
</dbReference>
<keyword evidence="7" id="KW-1185">Reference proteome</keyword>
<dbReference type="InterPro" id="IPR036188">
    <property type="entry name" value="FAD/NAD-bd_sf"/>
</dbReference>
<dbReference type="SUPFAM" id="SSF51905">
    <property type="entry name" value="FAD/NAD(P)-binding domain"/>
    <property type="match status" value="1"/>
</dbReference>
<dbReference type="Pfam" id="PF01494">
    <property type="entry name" value="FAD_binding_3"/>
    <property type="match status" value="1"/>
</dbReference>
<proteinExistence type="predicted"/>
<gene>
    <name evidence="6" type="ORF">BU26DRAFT_125982</name>
</gene>
<evidence type="ECO:0000313" key="7">
    <source>
        <dbReference type="Proteomes" id="UP000800094"/>
    </source>
</evidence>
<keyword evidence="3" id="KW-0560">Oxidoreductase</keyword>
<dbReference type="PANTHER" id="PTHR46865">
    <property type="entry name" value="OXIDOREDUCTASE-RELATED"/>
    <property type="match status" value="1"/>
</dbReference>
<feature type="transmembrane region" description="Helical" evidence="4">
    <location>
        <begin position="7"/>
        <end position="25"/>
    </location>
</feature>
<keyword evidence="1" id="KW-0285">Flavoprotein</keyword>
<keyword evidence="4" id="KW-1133">Transmembrane helix</keyword>
<dbReference type="PRINTS" id="PR00420">
    <property type="entry name" value="RNGMNOXGNASE"/>
</dbReference>
<evidence type="ECO:0000256" key="1">
    <source>
        <dbReference type="ARBA" id="ARBA00022630"/>
    </source>
</evidence>
<dbReference type="AlphaFoldDB" id="A0A6A6HYG6"/>
<keyword evidence="2" id="KW-0274">FAD</keyword>
<evidence type="ECO:0000256" key="4">
    <source>
        <dbReference type="SAM" id="Phobius"/>
    </source>
</evidence>
<protein>
    <submittedName>
        <fullName evidence="6">FAD/NAD(P)-binding domain-containing protein</fullName>
    </submittedName>
</protein>
<dbReference type="Gene3D" id="3.30.9.10">
    <property type="entry name" value="D-Amino Acid Oxidase, subunit A, domain 2"/>
    <property type="match status" value="1"/>
</dbReference>
<dbReference type="GO" id="GO:0071949">
    <property type="term" value="F:FAD binding"/>
    <property type="evidence" value="ECO:0007669"/>
    <property type="project" value="InterPro"/>
</dbReference>
<name>A0A6A6HYG6_9PLEO</name>
<dbReference type="RefSeq" id="XP_033678071.1">
    <property type="nucleotide sequence ID" value="XM_033819572.1"/>
</dbReference>
<evidence type="ECO:0000259" key="5">
    <source>
        <dbReference type="Pfam" id="PF01494"/>
    </source>
</evidence>
<keyword evidence="4" id="KW-0812">Transmembrane</keyword>
<sequence length="428" mass="47415">MSKQPKLNILISGGGIAGPCLAFWLHKTGVPAHITVIERAPVPRASGQAVDIRDAGVDVIKLMGLEPTIRSKTTTEEGVDFLYMDGKTKVTFPATGDEQSQSITSEYEILRGDLAGIFYDATKENKDVEYVFDEYLAEVREEADKVRVKFANGHLPEGTYDLVVGADGMVSNTRRLVFAKGPKNDDYLRRLGSYWAFFTIPRIESDAKLSQWYITSKGRLVVTRPDQYGGTRAYLAVTNWNMGRFEGIEKALKGGSQKKQMEWLEEQFAGAGWQSERVVEGMKTSPDFYMQELAQVKMQDFAKGRVALLGDAGYCPSPMSGMGTSLAIVGAYILAGEISKSPSDIPKAVAHYQSALRPFVDKCQKLPPGAPQLFFPQSKLAVKILDYVFGAALHPWARSLWSYISGLLPRSIQGRKWEIPSYEVLEVL</sequence>
<dbReference type="GeneID" id="54572902"/>
<evidence type="ECO:0000256" key="3">
    <source>
        <dbReference type="ARBA" id="ARBA00023002"/>
    </source>
</evidence>